<reference evidence="3" key="2">
    <citation type="submission" date="2023-01" db="EMBL/GenBank/DDBJ databases">
        <authorList>
            <person name="Sun Q."/>
            <person name="Evtushenko L."/>
        </authorList>
    </citation>
    <scope>NUCLEOTIDE SEQUENCE</scope>
    <source>
        <strain evidence="3">VKM B-2484</strain>
    </source>
</reference>
<gene>
    <name evidence="3" type="ORF">GCM10017643_42750</name>
</gene>
<dbReference type="InterPro" id="IPR046586">
    <property type="entry name" value="DUF6644"/>
</dbReference>
<feature type="domain" description="DUF6644" evidence="2">
    <location>
        <begin position="31"/>
        <end position="160"/>
    </location>
</feature>
<feature type="transmembrane region" description="Helical" evidence="1">
    <location>
        <begin position="24"/>
        <end position="48"/>
    </location>
</feature>
<dbReference type="RefSeq" id="WP_213368800.1">
    <property type="nucleotide sequence ID" value="NZ_BSFJ01000035.1"/>
</dbReference>
<name>A0A9W6N1L7_9HYPH</name>
<evidence type="ECO:0000256" key="1">
    <source>
        <dbReference type="SAM" id="Phobius"/>
    </source>
</evidence>
<dbReference type="EMBL" id="BSFJ01000035">
    <property type="protein sequence ID" value="GLK74157.1"/>
    <property type="molecule type" value="Genomic_DNA"/>
</dbReference>
<reference evidence="3" key="1">
    <citation type="journal article" date="2014" name="Int. J. Syst. Evol. Microbiol.">
        <title>Complete genome sequence of Corynebacterium casei LMG S-19264T (=DSM 44701T), isolated from a smear-ripened cheese.</title>
        <authorList>
            <consortium name="US DOE Joint Genome Institute (JGI-PGF)"/>
            <person name="Walter F."/>
            <person name="Albersmeier A."/>
            <person name="Kalinowski J."/>
            <person name="Ruckert C."/>
        </authorList>
    </citation>
    <scope>NUCLEOTIDE SEQUENCE</scope>
    <source>
        <strain evidence="3">VKM B-2484</strain>
    </source>
</reference>
<keyword evidence="1" id="KW-1133">Transmembrane helix</keyword>
<dbReference type="AlphaFoldDB" id="A0A9W6N1L7"/>
<protein>
    <recommendedName>
        <fullName evidence="2">DUF6644 domain-containing protein</fullName>
    </recommendedName>
</protein>
<evidence type="ECO:0000313" key="4">
    <source>
        <dbReference type="Proteomes" id="UP001143370"/>
    </source>
</evidence>
<keyword evidence="1" id="KW-0472">Membrane</keyword>
<feature type="transmembrane region" description="Helical" evidence="1">
    <location>
        <begin position="99"/>
        <end position="116"/>
    </location>
</feature>
<comment type="caution">
    <text evidence="3">The sequence shown here is derived from an EMBL/GenBank/DDBJ whole genome shotgun (WGS) entry which is preliminary data.</text>
</comment>
<evidence type="ECO:0000313" key="3">
    <source>
        <dbReference type="EMBL" id="GLK74157.1"/>
    </source>
</evidence>
<accession>A0A9W6N1L7</accession>
<feature type="transmembrane region" description="Helical" evidence="1">
    <location>
        <begin position="136"/>
        <end position="157"/>
    </location>
</feature>
<sequence>MEELSSFLAALAGWPGARWLRASWIAYLLVNAAHILGVAVLLGSILVLDLRLLGGLRQVPLAVIGPLHARVAAGGAGLAILTGLWLFTVRPAEYAENPAFQIKLALLAAALTNVAVQHANPAYRQALRGGALTVGVRASATASALLWLAALVAGRWIGFA</sequence>
<proteinExistence type="predicted"/>
<keyword evidence="1" id="KW-0812">Transmembrane</keyword>
<evidence type="ECO:0000259" key="2">
    <source>
        <dbReference type="Pfam" id="PF20349"/>
    </source>
</evidence>
<dbReference type="Proteomes" id="UP001143370">
    <property type="component" value="Unassembled WGS sequence"/>
</dbReference>
<keyword evidence="4" id="KW-1185">Reference proteome</keyword>
<feature type="transmembrane region" description="Helical" evidence="1">
    <location>
        <begin position="69"/>
        <end position="87"/>
    </location>
</feature>
<organism evidence="3 4">
    <name type="scientific">Ancylobacter dichloromethanicus</name>
    <dbReference type="NCBI Taxonomy" id="518825"/>
    <lineage>
        <taxon>Bacteria</taxon>
        <taxon>Pseudomonadati</taxon>
        <taxon>Pseudomonadota</taxon>
        <taxon>Alphaproteobacteria</taxon>
        <taxon>Hyphomicrobiales</taxon>
        <taxon>Xanthobacteraceae</taxon>
        <taxon>Ancylobacter</taxon>
    </lineage>
</organism>
<dbReference type="Pfam" id="PF20349">
    <property type="entry name" value="DUF6644"/>
    <property type="match status" value="1"/>
</dbReference>